<dbReference type="Pfam" id="PF07992">
    <property type="entry name" value="Pyr_redox_2"/>
    <property type="match status" value="1"/>
</dbReference>
<comment type="similarity">
    <text evidence="2 16">Belongs to the class-I pyridine nucleotide-disulfide oxidoreductase family.</text>
</comment>
<dbReference type="OrthoDB" id="9776382at2"/>
<evidence type="ECO:0000259" key="17">
    <source>
        <dbReference type="Pfam" id="PF02852"/>
    </source>
</evidence>
<evidence type="ECO:0000256" key="9">
    <source>
        <dbReference type="ARBA" id="ARBA00023027"/>
    </source>
</evidence>
<evidence type="ECO:0000313" key="20">
    <source>
        <dbReference type="Proteomes" id="UP000031643"/>
    </source>
</evidence>
<keyword evidence="20" id="KW-1185">Reference proteome</keyword>
<feature type="binding site" evidence="14">
    <location>
        <position position="315"/>
    </location>
    <ligand>
        <name>FAD</name>
        <dbReference type="ChEBI" id="CHEBI:57692"/>
    </ligand>
</feature>
<evidence type="ECO:0000256" key="3">
    <source>
        <dbReference type="ARBA" id="ARBA00012608"/>
    </source>
</evidence>
<dbReference type="Gene3D" id="3.50.50.60">
    <property type="entry name" value="FAD/NAD(P)-binding domain"/>
    <property type="match status" value="2"/>
</dbReference>
<dbReference type="HOGENOM" id="CLU_016755_0_2_5"/>
<evidence type="ECO:0000256" key="8">
    <source>
        <dbReference type="ARBA" id="ARBA00023002"/>
    </source>
</evidence>
<dbReference type="PRINTS" id="PR00411">
    <property type="entry name" value="PNDRDTASEI"/>
</dbReference>
<evidence type="ECO:0000256" key="11">
    <source>
        <dbReference type="ARBA" id="ARBA00023284"/>
    </source>
</evidence>
<evidence type="ECO:0000256" key="5">
    <source>
        <dbReference type="ARBA" id="ARBA00022490"/>
    </source>
</evidence>
<dbReference type="STRING" id="1384459.GL4_2138"/>
<evidence type="ECO:0000256" key="10">
    <source>
        <dbReference type="ARBA" id="ARBA00023157"/>
    </source>
</evidence>
<sequence>MTSATEFDLVVIGGGPGGYVAAIRAAQLGMRTALIEREHLGGICLNWGCIPTKALLRTSELYRQIKEAEAFGLLVDGVGFDFERLIQRSRAVADKLSSGVAFLMKKNKITVFDASARLEGPGRVALTAKDGAILPSVTAKHIVIATGARARSLPGLEPDGVRIWTYKEAMVPPSLPKSLLVIGSGAIGIEFASFYRALGVEVTVVEVQDRILPVEDEEISKLAHKAFTKQGITIHSGATVEQLHHDDADGVSARLRTADDNTTEIALERAIMAVGITGNVEGLGLEQHGVTVERGHIVIDEWCRTNAPGIYAIGDVVGPPWLAHKAMHEGVLCVEKIAGIVGVHPLDPRNVPGCTYCTPQIASLGLTETAAREAGYELKVGRYPYSANGKAIALGETDGLVKTIFDAKTGALLGAHMIGAEVTELIQGFAIGKTLETTEAELMATIFPHPTLSEMMHESVLDAFGRALHI</sequence>
<keyword evidence="10" id="KW-1015">Disulfide bond</keyword>
<dbReference type="InterPro" id="IPR036188">
    <property type="entry name" value="FAD/NAD-bd_sf"/>
</dbReference>
<dbReference type="InterPro" id="IPR016156">
    <property type="entry name" value="FAD/NAD-linked_Rdtase_dimer_sf"/>
</dbReference>
<feature type="binding site" evidence="14">
    <location>
        <position position="275"/>
    </location>
    <ligand>
        <name>NAD(+)</name>
        <dbReference type="ChEBI" id="CHEBI:57540"/>
    </ligand>
</feature>
<evidence type="ECO:0000256" key="7">
    <source>
        <dbReference type="ARBA" id="ARBA00022827"/>
    </source>
</evidence>
<protein>
    <recommendedName>
        <fullName evidence="4 16">Dihydrolipoyl dehydrogenase</fullName>
        <ecNumber evidence="3 16">1.8.1.4</ecNumber>
    </recommendedName>
</protein>
<keyword evidence="11 16" id="KW-0676">Redox-active center</keyword>
<dbReference type="InterPro" id="IPR004099">
    <property type="entry name" value="Pyr_nucl-diS_OxRdtase_dimer"/>
</dbReference>
<dbReference type="AlphaFoldDB" id="A0A0A8K461"/>
<comment type="catalytic activity">
    <reaction evidence="12 16">
        <text>N(6)-[(R)-dihydrolipoyl]-L-lysyl-[protein] + NAD(+) = N(6)-[(R)-lipoyl]-L-lysyl-[protein] + NADH + H(+)</text>
        <dbReference type="Rhea" id="RHEA:15045"/>
        <dbReference type="Rhea" id="RHEA-COMP:10474"/>
        <dbReference type="Rhea" id="RHEA-COMP:10475"/>
        <dbReference type="ChEBI" id="CHEBI:15378"/>
        <dbReference type="ChEBI" id="CHEBI:57540"/>
        <dbReference type="ChEBI" id="CHEBI:57945"/>
        <dbReference type="ChEBI" id="CHEBI:83099"/>
        <dbReference type="ChEBI" id="CHEBI:83100"/>
        <dbReference type="EC" id="1.8.1.4"/>
    </reaction>
</comment>
<feature type="binding site" evidence="14">
    <location>
        <position position="53"/>
    </location>
    <ligand>
        <name>FAD</name>
        <dbReference type="ChEBI" id="CHEBI:57692"/>
    </ligand>
</feature>
<comment type="miscellaneous">
    <text evidence="16">The active site is a redox-active disulfide bond.</text>
</comment>
<dbReference type="GO" id="GO:0005737">
    <property type="term" value="C:cytoplasm"/>
    <property type="evidence" value="ECO:0007669"/>
    <property type="project" value="UniProtKB-SubCell"/>
</dbReference>
<keyword evidence="9 14" id="KW-0520">NAD</keyword>
<dbReference type="KEGG" id="mcg:GL4_2138"/>
<feature type="domain" description="Pyridine nucleotide-disulphide oxidoreductase dimerisation" evidence="17">
    <location>
        <begin position="351"/>
        <end position="459"/>
    </location>
</feature>
<feature type="binding site" evidence="14">
    <location>
        <position position="206"/>
    </location>
    <ligand>
        <name>NAD(+)</name>
        <dbReference type="ChEBI" id="CHEBI:57540"/>
    </ligand>
</feature>
<dbReference type="RefSeq" id="WP_045367247.1">
    <property type="nucleotide sequence ID" value="NZ_AP014648.1"/>
</dbReference>
<dbReference type="PROSITE" id="PS00076">
    <property type="entry name" value="PYRIDINE_REDOX_1"/>
    <property type="match status" value="1"/>
</dbReference>
<feature type="domain" description="FAD/NAD(P)-binding" evidence="18">
    <location>
        <begin position="7"/>
        <end position="330"/>
    </location>
</feature>
<dbReference type="FunFam" id="3.30.390.30:FF:000001">
    <property type="entry name" value="Dihydrolipoyl dehydrogenase"/>
    <property type="match status" value="1"/>
</dbReference>
<keyword evidence="8 16" id="KW-0560">Oxidoreductase</keyword>
<comment type="subcellular location">
    <subcellularLocation>
        <location evidence="1">Cytoplasm</location>
    </subcellularLocation>
</comment>
<dbReference type="InterPro" id="IPR006258">
    <property type="entry name" value="Lipoamide_DH"/>
</dbReference>
<dbReference type="PRINTS" id="PR00368">
    <property type="entry name" value="FADPNR"/>
</dbReference>
<keyword evidence="14" id="KW-0547">Nucleotide-binding</keyword>
<feature type="binding site" evidence="14">
    <location>
        <begin position="183"/>
        <end position="190"/>
    </location>
    <ligand>
        <name>NAD(+)</name>
        <dbReference type="ChEBI" id="CHEBI:57540"/>
    </ligand>
</feature>
<evidence type="ECO:0000256" key="15">
    <source>
        <dbReference type="PIRSR" id="PIRSR000350-4"/>
    </source>
</evidence>
<comment type="cofactor">
    <cofactor evidence="14 16">
        <name>FAD</name>
        <dbReference type="ChEBI" id="CHEBI:57692"/>
    </cofactor>
    <text evidence="14 16">Binds 1 FAD per subunit.</text>
</comment>
<dbReference type="GO" id="GO:0050660">
    <property type="term" value="F:flavin adenine dinucleotide binding"/>
    <property type="evidence" value="ECO:0007669"/>
    <property type="project" value="InterPro"/>
</dbReference>
<dbReference type="Proteomes" id="UP000031643">
    <property type="component" value="Chromosome"/>
</dbReference>
<dbReference type="PIRSF" id="PIRSF000350">
    <property type="entry name" value="Mercury_reductase_MerA"/>
    <property type="match status" value="1"/>
</dbReference>
<dbReference type="InterPro" id="IPR023753">
    <property type="entry name" value="FAD/NAD-binding_dom"/>
</dbReference>
<accession>A0A0A8K461</accession>
<dbReference type="InterPro" id="IPR050151">
    <property type="entry name" value="Class-I_Pyr_Nuc-Dis_Oxidored"/>
</dbReference>
<evidence type="ECO:0000259" key="18">
    <source>
        <dbReference type="Pfam" id="PF07992"/>
    </source>
</evidence>
<name>A0A0A8K461_9HYPH</name>
<evidence type="ECO:0000313" key="19">
    <source>
        <dbReference type="EMBL" id="BAQ17581.1"/>
    </source>
</evidence>
<feature type="disulfide bond" description="Redox-active" evidence="15">
    <location>
        <begin position="44"/>
        <end position="49"/>
    </location>
</feature>
<gene>
    <name evidence="19" type="ORF">GL4_2138</name>
</gene>
<dbReference type="GO" id="GO:0004148">
    <property type="term" value="F:dihydrolipoyl dehydrogenase (NADH) activity"/>
    <property type="evidence" value="ECO:0007669"/>
    <property type="project" value="UniProtKB-EC"/>
</dbReference>
<organism evidence="19 20">
    <name type="scientific">Methyloceanibacter caenitepidi</name>
    <dbReference type="NCBI Taxonomy" id="1384459"/>
    <lineage>
        <taxon>Bacteria</taxon>
        <taxon>Pseudomonadati</taxon>
        <taxon>Pseudomonadota</taxon>
        <taxon>Alphaproteobacteria</taxon>
        <taxon>Hyphomicrobiales</taxon>
        <taxon>Hyphomicrobiaceae</taxon>
        <taxon>Methyloceanibacter</taxon>
    </lineage>
</organism>
<dbReference type="SUPFAM" id="SSF55424">
    <property type="entry name" value="FAD/NAD-linked reductases, dimerisation (C-terminal) domain"/>
    <property type="match status" value="1"/>
</dbReference>
<dbReference type="InterPro" id="IPR012999">
    <property type="entry name" value="Pyr_OxRdtase_I_AS"/>
</dbReference>
<dbReference type="InterPro" id="IPR001100">
    <property type="entry name" value="Pyr_nuc-diS_OxRdtase"/>
</dbReference>
<dbReference type="PANTHER" id="PTHR22912:SF217">
    <property type="entry name" value="DIHYDROLIPOYL DEHYDROGENASE"/>
    <property type="match status" value="1"/>
</dbReference>
<evidence type="ECO:0000256" key="12">
    <source>
        <dbReference type="ARBA" id="ARBA00049187"/>
    </source>
</evidence>
<dbReference type="NCBIfam" id="TIGR01350">
    <property type="entry name" value="lipoamide_DH"/>
    <property type="match status" value="1"/>
</dbReference>
<evidence type="ECO:0000256" key="16">
    <source>
        <dbReference type="RuleBase" id="RU003692"/>
    </source>
</evidence>
<proteinExistence type="inferred from homology"/>
<evidence type="ECO:0000256" key="6">
    <source>
        <dbReference type="ARBA" id="ARBA00022630"/>
    </source>
</evidence>
<dbReference type="GO" id="GO:0006103">
    <property type="term" value="P:2-oxoglutarate metabolic process"/>
    <property type="evidence" value="ECO:0007669"/>
    <property type="project" value="TreeGrafter"/>
</dbReference>
<dbReference type="EMBL" id="AP014648">
    <property type="protein sequence ID" value="BAQ17581.1"/>
    <property type="molecule type" value="Genomic_DNA"/>
</dbReference>
<dbReference type="Gene3D" id="3.30.390.30">
    <property type="match status" value="1"/>
</dbReference>
<keyword evidence="5" id="KW-0963">Cytoplasm</keyword>
<keyword evidence="7 14" id="KW-0274">FAD</keyword>
<evidence type="ECO:0000256" key="1">
    <source>
        <dbReference type="ARBA" id="ARBA00004496"/>
    </source>
</evidence>
<evidence type="ECO:0000256" key="13">
    <source>
        <dbReference type="PIRSR" id="PIRSR000350-2"/>
    </source>
</evidence>
<feature type="active site" description="Proton acceptor" evidence="13">
    <location>
        <position position="449"/>
    </location>
</feature>
<evidence type="ECO:0000256" key="14">
    <source>
        <dbReference type="PIRSR" id="PIRSR000350-3"/>
    </source>
</evidence>
<dbReference type="EC" id="1.8.1.4" evidence="3 16"/>
<evidence type="ECO:0000256" key="2">
    <source>
        <dbReference type="ARBA" id="ARBA00007532"/>
    </source>
</evidence>
<dbReference type="SUPFAM" id="SSF51905">
    <property type="entry name" value="FAD/NAD(P)-binding domain"/>
    <property type="match status" value="1"/>
</dbReference>
<reference evidence="19 20" key="1">
    <citation type="submission" date="2014-09" db="EMBL/GenBank/DDBJ databases">
        <title>Genome sequencing of Methyloceanibacter caenitepidi Gela4.</title>
        <authorList>
            <person name="Takeuchi M."/>
            <person name="Susumu S."/>
            <person name="Kamagata Y."/>
            <person name="Oshima K."/>
            <person name="Hattori M."/>
            <person name="Iwasaki W."/>
        </authorList>
    </citation>
    <scope>NUCLEOTIDE SEQUENCE [LARGE SCALE GENOMIC DNA]</scope>
    <source>
        <strain evidence="19 20">Gela4</strain>
    </source>
</reference>
<dbReference type="Pfam" id="PF02852">
    <property type="entry name" value="Pyr_redox_dim"/>
    <property type="match status" value="1"/>
</dbReference>
<dbReference type="PANTHER" id="PTHR22912">
    <property type="entry name" value="DISULFIDE OXIDOREDUCTASE"/>
    <property type="match status" value="1"/>
</dbReference>
<keyword evidence="19" id="KW-0670">Pyruvate</keyword>
<evidence type="ECO:0000256" key="4">
    <source>
        <dbReference type="ARBA" id="ARBA00016961"/>
    </source>
</evidence>
<keyword evidence="6 16" id="KW-0285">Flavoprotein</keyword>